<dbReference type="InterPro" id="IPR017926">
    <property type="entry name" value="GATASE"/>
</dbReference>
<evidence type="ECO:0000256" key="6">
    <source>
        <dbReference type="ARBA" id="ARBA00023102"/>
    </source>
</evidence>
<proteinExistence type="inferred from homology"/>
<dbReference type="OrthoDB" id="9807137at2"/>
<comment type="catalytic activity">
    <reaction evidence="8 10">
        <text>5-[(5-phospho-1-deoxy-D-ribulos-1-ylimino)methylamino]-1-(5-phospho-beta-D-ribosyl)imidazole-4-carboxamide + L-glutamine = D-erythro-1-(imidazol-4-yl)glycerol 3-phosphate + 5-amino-1-(5-phospho-beta-D-ribosyl)imidazole-4-carboxamide + L-glutamate + H(+)</text>
        <dbReference type="Rhea" id="RHEA:24793"/>
        <dbReference type="ChEBI" id="CHEBI:15378"/>
        <dbReference type="ChEBI" id="CHEBI:29985"/>
        <dbReference type="ChEBI" id="CHEBI:58278"/>
        <dbReference type="ChEBI" id="CHEBI:58359"/>
        <dbReference type="ChEBI" id="CHEBI:58475"/>
        <dbReference type="ChEBI" id="CHEBI:58525"/>
        <dbReference type="EC" id="4.3.2.10"/>
    </reaction>
</comment>
<dbReference type="GO" id="GO:0000107">
    <property type="term" value="F:imidazoleglycerol-phosphate synthase activity"/>
    <property type="evidence" value="ECO:0007669"/>
    <property type="project" value="UniProtKB-UniRule"/>
</dbReference>
<dbReference type="GO" id="GO:0000105">
    <property type="term" value="P:L-histidine biosynthetic process"/>
    <property type="evidence" value="ECO:0007669"/>
    <property type="project" value="UniProtKB-UniRule"/>
</dbReference>
<dbReference type="GO" id="GO:0005737">
    <property type="term" value="C:cytoplasm"/>
    <property type="evidence" value="ECO:0007669"/>
    <property type="project" value="UniProtKB-SubCell"/>
</dbReference>
<evidence type="ECO:0000256" key="11">
    <source>
        <dbReference type="PIRSR" id="PIRSR000495-1"/>
    </source>
</evidence>
<comment type="catalytic activity">
    <reaction evidence="9 10">
        <text>L-glutamine + H2O = L-glutamate + NH4(+)</text>
        <dbReference type="Rhea" id="RHEA:15889"/>
        <dbReference type="ChEBI" id="CHEBI:15377"/>
        <dbReference type="ChEBI" id="CHEBI:28938"/>
        <dbReference type="ChEBI" id="CHEBI:29985"/>
        <dbReference type="ChEBI" id="CHEBI:58359"/>
        <dbReference type="EC" id="3.5.1.2"/>
    </reaction>
</comment>
<sequence length="199" mass="22396">MKIVIVKYSSGNVQSVLFSLKNLGYNAIISDELDIIKNSDKVIIPGVGEARSAMEYFHKTGLGELIVRLTQPVLGICLGMQLLCKFSEENNTPCLGVFDIPVKKFRPPYSSNTFKVPHIGWNNLFNLQGKLFNGIHNEVVYQYFVHSYYVPFGSQTIATIDYITPCSAALQKENFYGVQFHPEKSGMDGKKMIKNFLNL</sequence>
<evidence type="ECO:0000256" key="3">
    <source>
        <dbReference type="ARBA" id="ARBA00022605"/>
    </source>
</evidence>
<dbReference type="PROSITE" id="PS51273">
    <property type="entry name" value="GATASE_TYPE_1"/>
    <property type="match status" value="1"/>
</dbReference>
<dbReference type="KEGG" id="elv:FNIIJ_245"/>
<keyword evidence="5 10" id="KW-0315">Glutamine amidotransferase</keyword>
<evidence type="ECO:0000256" key="5">
    <source>
        <dbReference type="ARBA" id="ARBA00022962"/>
    </source>
</evidence>
<comment type="subcellular location">
    <subcellularLocation>
        <location evidence="10">Cytoplasm</location>
    </subcellularLocation>
</comment>
<name>A0A068DWV3_9FLAO</name>
<gene>
    <name evidence="10 13" type="primary">hisH</name>
    <name evidence="13" type="ORF">FNIIJ_245</name>
</gene>
<feature type="domain" description="Glutamine amidotransferase" evidence="12">
    <location>
        <begin position="20"/>
        <end position="197"/>
    </location>
</feature>
<evidence type="ECO:0000256" key="1">
    <source>
        <dbReference type="ARBA" id="ARBA00005091"/>
    </source>
</evidence>
<feature type="active site" evidence="10 11">
    <location>
        <position position="183"/>
    </location>
</feature>
<keyword evidence="6 10" id="KW-0368">Histidine biosynthesis</keyword>
<evidence type="ECO:0000313" key="14">
    <source>
        <dbReference type="Proteomes" id="UP000027148"/>
    </source>
</evidence>
<dbReference type="CDD" id="cd01748">
    <property type="entry name" value="GATase1_IGP_Synthase"/>
    <property type="match status" value="1"/>
</dbReference>
<dbReference type="Pfam" id="PF00117">
    <property type="entry name" value="GATase"/>
    <property type="match status" value="1"/>
</dbReference>
<dbReference type="AlphaFoldDB" id="A0A068DWV3"/>
<evidence type="ECO:0000256" key="2">
    <source>
        <dbReference type="ARBA" id="ARBA00011152"/>
    </source>
</evidence>
<comment type="subunit">
    <text evidence="2 10">Heterodimer of HisH and HisF.</text>
</comment>
<keyword evidence="4 10" id="KW-0378">Hydrolase</keyword>
<dbReference type="PRINTS" id="PR00097">
    <property type="entry name" value="ANTSNTHASEII"/>
</dbReference>
<dbReference type="NCBIfam" id="TIGR01855">
    <property type="entry name" value="IMP_synth_hisH"/>
    <property type="match status" value="1"/>
</dbReference>
<evidence type="ECO:0000256" key="9">
    <source>
        <dbReference type="ARBA" id="ARBA00049534"/>
    </source>
</evidence>
<evidence type="ECO:0000313" key="13">
    <source>
        <dbReference type="EMBL" id="AID37503.1"/>
    </source>
</evidence>
<evidence type="ECO:0000256" key="8">
    <source>
        <dbReference type="ARBA" id="ARBA00047838"/>
    </source>
</evidence>
<feature type="active site" evidence="10 11">
    <location>
        <position position="181"/>
    </location>
</feature>
<dbReference type="HAMAP" id="MF_00278">
    <property type="entry name" value="HisH"/>
    <property type="match status" value="1"/>
</dbReference>
<keyword evidence="7 10" id="KW-0456">Lyase</keyword>
<protein>
    <recommendedName>
        <fullName evidence="10">Imidazole glycerol phosphate synthase subunit HisH</fullName>
        <ecNumber evidence="10">4.3.2.10</ecNumber>
    </recommendedName>
    <alternativeName>
        <fullName evidence="10">IGP synthase glutaminase subunit</fullName>
        <ecNumber evidence="10">3.5.1.2</ecNumber>
    </alternativeName>
    <alternativeName>
        <fullName evidence="10">IGP synthase subunit HisH</fullName>
    </alternativeName>
    <alternativeName>
        <fullName evidence="10">ImGP synthase subunit HisH</fullName>
        <shortName evidence="10">IGPS subunit HisH</shortName>
    </alternativeName>
</protein>
<dbReference type="STRING" id="1415657.FNIIJ_245"/>
<dbReference type="PANTHER" id="PTHR42701:SF1">
    <property type="entry name" value="IMIDAZOLE GLYCEROL PHOSPHATE SYNTHASE SUBUNIT HISH"/>
    <property type="match status" value="1"/>
</dbReference>
<dbReference type="GO" id="GO:0016829">
    <property type="term" value="F:lyase activity"/>
    <property type="evidence" value="ECO:0007669"/>
    <property type="project" value="UniProtKB-KW"/>
</dbReference>
<dbReference type="EMBL" id="CP006873">
    <property type="protein sequence ID" value="AID37503.1"/>
    <property type="molecule type" value="Genomic_DNA"/>
</dbReference>
<evidence type="ECO:0000259" key="12">
    <source>
        <dbReference type="Pfam" id="PF00117"/>
    </source>
</evidence>
<dbReference type="RefSeq" id="WP_038436237.1">
    <property type="nucleotide sequence ID" value="NZ_CP006873.1"/>
</dbReference>
<dbReference type="PIRSF" id="PIRSF000495">
    <property type="entry name" value="Amidotransf_hisH"/>
    <property type="match status" value="1"/>
</dbReference>
<dbReference type="PANTHER" id="PTHR42701">
    <property type="entry name" value="IMIDAZOLE GLYCEROL PHOSPHATE SYNTHASE SUBUNIT HISH"/>
    <property type="match status" value="1"/>
</dbReference>
<dbReference type="UniPathway" id="UPA00031">
    <property type="reaction ID" value="UER00010"/>
</dbReference>
<dbReference type="InterPro" id="IPR029062">
    <property type="entry name" value="Class_I_gatase-like"/>
</dbReference>
<dbReference type="Proteomes" id="UP000027148">
    <property type="component" value="Chromosome"/>
</dbReference>
<comment type="function">
    <text evidence="10">IGPS catalyzes the conversion of PRFAR and glutamine to IGP, AICAR and glutamate. The HisH subunit catalyzes the hydrolysis of glutamine to glutamate and ammonia as part of the synthesis of IGP and AICAR. The resulting ammonia molecule is channeled to the active site of HisF.</text>
</comment>
<dbReference type="EC" id="3.5.1.2" evidence="10"/>
<comment type="pathway">
    <text evidence="1 10">Amino-acid biosynthesis; L-histidine biosynthesis; L-histidine from 5-phospho-alpha-D-ribose 1-diphosphate: step 5/9.</text>
</comment>
<dbReference type="EC" id="4.3.2.10" evidence="10"/>
<keyword evidence="3 10" id="KW-0028">Amino-acid biosynthesis</keyword>
<evidence type="ECO:0000256" key="4">
    <source>
        <dbReference type="ARBA" id="ARBA00022801"/>
    </source>
</evidence>
<keyword evidence="10" id="KW-0963">Cytoplasm</keyword>
<accession>A0A068DWV3</accession>
<dbReference type="HOGENOM" id="CLU_071837_0_0_10"/>
<feature type="active site" description="Nucleophile" evidence="10 11">
    <location>
        <position position="77"/>
    </location>
</feature>
<dbReference type="SUPFAM" id="SSF52317">
    <property type="entry name" value="Class I glutamine amidotransferase-like"/>
    <property type="match status" value="1"/>
</dbReference>
<organism evidence="13 14">
    <name type="scientific">Candidatus Walczuchella monophlebidarum</name>
    <dbReference type="NCBI Taxonomy" id="1415657"/>
    <lineage>
        <taxon>Bacteria</taxon>
        <taxon>Pseudomonadati</taxon>
        <taxon>Bacteroidota</taxon>
        <taxon>Flavobacteriia</taxon>
        <taxon>Flavobacteriales</taxon>
        <taxon>Candidatus Walczuchella</taxon>
    </lineage>
</organism>
<dbReference type="Gene3D" id="3.40.50.880">
    <property type="match status" value="1"/>
</dbReference>
<dbReference type="GO" id="GO:0004359">
    <property type="term" value="F:glutaminase activity"/>
    <property type="evidence" value="ECO:0007669"/>
    <property type="project" value="UniProtKB-EC"/>
</dbReference>
<dbReference type="InterPro" id="IPR010139">
    <property type="entry name" value="Imidazole-glycPsynth_HisH"/>
</dbReference>
<evidence type="ECO:0000256" key="10">
    <source>
        <dbReference type="HAMAP-Rule" id="MF_00278"/>
    </source>
</evidence>
<evidence type="ECO:0000256" key="7">
    <source>
        <dbReference type="ARBA" id="ARBA00023239"/>
    </source>
</evidence>
<reference evidence="13 14" key="1">
    <citation type="journal article" date="2014" name="Genome Biol. Evol.">
        <title>Genome sequence of "Candidatus Walczuchella monophlebidarum" the flavobacterial endosymbiont of Llaveia axin axin (Hemiptera: Coccoidea: Monophlebidae).</title>
        <authorList>
            <person name="Rosas-Perez T."/>
            <person name="Rosenblueth M."/>
            <person name="Rincon-Rosales R."/>
            <person name="Mora J."/>
            <person name="Martinez-Romero E."/>
        </authorList>
    </citation>
    <scope>NUCLEOTIDE SEQUENCE [LARGE SCALE GENOMIC DNA]</scope>
    <source>
        <strain evidence="13">FNIIJ</strain>
    </source>
</reference>
<keyword evidence="14" id="KW-1185">Reference proteome</keyword>